<dbReference type="AlphaFoldDB" id="A0A1I8JKS0"/>
<dbReference type="WBParaSite" id="maker-uti_cns_0049149-snap-gene-0.3-mRNA-1">
    <property type="protein sequence ID" value="maker-uti_cns_0049149-snap-gene-0.3-mRNA-1"/>
    <property type="gene ID" value="maker-uti_cns_0049149-snap-gene-0.3"/>
</dbReference>
<accession>A0A1I8JKS0</accession>
<organism evidence="1 2">
    <name type="scientific">Macrostomum lignano</name>
    <dbReference type="NCBI Taxonomy" id="282301"/>
    <lineage>
        <taxon>Eukaryota</taxon>
        <taxon>Metazoa</taxon>
        <taxon>Spiralia</taxon>
        <taxon>Lophotrochozoa</taxon>
        <taxon>Platyhelminthes</taxon>
        <taxon>Rhabditophora</taxon>
        <taxon>Macrostomorpha</taxon>
        <taxon>Macrostomida</taxon>
        <taxon>Macrostomidae</taxon>
        <taxon>Macrostomum</taxon>
    </lineage>
</organism>
<name>A0A1I8JKS0_9PLAT</name>
<reference evidence="2" key="1">
    <citation type="submission" date="2016-11" db="UniProtKB">
        <authorList>
            <consortium name="WormBaseParasite"/>
        </authorList>
    </citation>
    <scope>IDENTIFICATION</scope>
</reference>
<evidence type="ECO:0000313" key="2">
    <source>
        <dbReference type="WBParaSite" id="maker-uti_cns_0049149-snap-gene-0.3-mRNA-1"/>
    </source>
</evidence>
<proteinExistence type="predicted"/>
<evidence type="ECO:0000313" key="1">
    <source>
        <dbReference type="Proteomes" id="UP000095280"/>
    </source>
</evidence>
<sequence>MTEFDAIMYNWHYGVLPKSVKLAFTPAQICILKDYLVVLDNNFENLFIFNRKSMQLESQIGTGICDMTVFIFSVSENESNIMVLVSGSLVQLLNIENIHMESVNNVFDYSFVEMKCRRGSIASLWTDRCVTSYLVLWLSCKDNPLIYELCDENSPKIVFDRLEWVTADRILLVRAASVPVCFSVFSLVSRSFLNHVVMNIGRGPQHFAISGNNKKLVMCQDGNFIMYDTASLKRVLCCKCDLTDDSMDFIGIFENNFMTVGQLSDSKVIRYYINEEYCSIDRVNEGKVSFESYDRFKSVQVIGDELMVVRCSSRDQRSAVLGLINHFDGNVFQFLKLRLGDMLSLTQNCLVTFSKKSAEDQHYELALFDFTATNAPDDLWPRLKQKLSEIKKHKKTLDEYKLSKQRHVQQLMKAKMLELNRSHLNELKRIAKQPVYMSKAAMQDESMQLRHESIRGPTISRASAHRVVIRLLWGILLMGRWCLLFSGRHLHRGLLHRQIVIRFLFRGSTQSFPLRTGEHGDGGACIDLHVDGLAIDNKWLGGHVDSVDGAHTRKDGEQSECWKQVVLFEQLRTTSGGRLQQFYVCYRRAEPLEAWLTREKVRCFTNFAVQQLLFEEYNLLPTFRLLAIFPQP</sequence>
<keyword evidence="1" id="KW-1185">Reference proteome</keyword>
<dbReference type="Proteomes" id="UP000095280">
    <property type="component" value="Unplaced"/>
</dbReference>
<protein>
    <submittedName>
        <fullName evidence="2">Cilia- and flagella-associated protein 43</fullName>
    </submittedName>
</protein>